<evidence type="ECO:0000313" key="2">
    <source>
        <dbReference type="EMBL" id="PCG72579.1"/>
    </source>
</evidence>
<gene>
    <name evidence="2" type="ORF">B5V51_696</name>
</gene>
<name>A0A2A4JL88_HELVI</name>
<reference evidence="2" key="1">
    <citation type="submission" date="2017-09" db="EMBL/GenBank/DDBJ databases">
        <title>Contemporary evolution of a Lepidopteran species, Heliothis virescens, in response to modern agricultural practices.</title>
        <authorList>
            <person name="Fritz M.L."/>
            <person name="Deyonke A.M."/>
            <person name="Papanicolaou A."/>
            <person name="Micinski S."/>
            <person name="Westbrook J."/>
            <person name="Gould F."/>
        </authorList>
    </citation>
    <scope>NUCLEOTIDE SEQUENCE [LARGE SCALE GENOMIC DNA]</scope>
    <source>
        <strain evidence="2">HvINT-</strain>
        <tissue evidence="2">Whole body</tissue>
    </source>
</reference>
<feature type="region of interest" description="Disordered" evidence="1">
    <location>
        <begin position="1"/>
        <end position="54"/>
    </location>
</feature>
<protein>
    <submittedName>
        <fullName evidence="2">Uncharacterized protein</fullName>
    </submittedName>
</protein>
<dbReference type="AlphaFoldDB" id="A0A2A4JL88"/>
<evidence type="ECO:0000256" key="1">
    <source>
        <dbReference type="SAM" id="MobiDB-lite"/>
    </source>
</evidence>
<comment type="caution">
    <text evidence="2">The sequence shown here is derived from an EMBL/GenBank/DDBJ whole genome shotgun (WGS) entry which is preliminary data.</text>
</comment>
<sequence>MSAARAPDPRDPPRHHRQHPQGGGEARAGRSKRLSASSTGSLGRGALSDPDLQSRLQPNLPAFWVRIMCDYGPLLAGFSLVLELLLLEGESGVGNAWRSASIVLKNV</sequence>
<proteinExistence type="predicted"/>
<accession>A0A2A4JL88</accession>
<dbReference type="EMBL" id="NWSH01001106">
    <property type="protein sequence ID" value="PCG72579.1"/>
    <property type="molecule type" value="Genomic_DNA"/>
</dbReference>
<organism evidence="2">
    <name type="scientific">Heliothis virescens</name>
    <name type="common">Tobacco budworm moth</name>
    <dbReference type="NCBI Taxonomy" id="7102"/>
    <lineage>
        <taxon>Eukaryota</taxon>
        <taxon>Metazoa</taxon>
        <taxon>Ecdysozoa</taxon>
        <taxon>Arthropoda</taxon>
        <taxon>Hexapoda</taxon>
        <taxon>Insecta</taxon>
        <taxon>Pterygota</taxon>
        <taxon>Neoptera</taxon>
        <taxon>Endopterygota</taxon>
        <taxon>Lepidoptera</taxon>
        <taxon>Glossata</taxon>
        <taxon>Ditrysia</taxon>
        <taxon>Noctuoidea</taxon>
        <taxon>Noctuidae</taxon>
        <taxon>Heliothinae</taxon>
        <taxon>Heliothis</taxon>
    </lineage>
</organism>